<organism evidence="3 4">
    <name type="scientific">Streptomyces bangladeshensis</name>
    <dbReference type="NCBI Taxonomy" id="295352"/>
    <lineage>
        <taxon>Bacteria</taxon>
        <taxon>Bacillati</taxon>
        <taxon>Actinomycetota</taxon>
        <taxon>Actinomycetes</taxon>
        <taxon>Kitasatosporales</taxon>
        <taxon>Streptomycetaceae</taxon>
        <taxon>Streptomyces</taxon>
    </lineage>
</organism>
<dbReference type="Gene3D" id="1.10.260.40">
    <property type="entry name" value="lambda repressor-like DNA-binding domains"/>
    <property type="match status" value="1"/>
</dbReference>
<reference evidence="3 4" key="1">
    <citation type="journal article" date="2019" name="Int. J. Syst. Evol. Microbiol.">
        <title>The Global Catalogue of Microorganisms (GCM) 10K type strain sequencing project: providing services to taxonomists for standard genome sequencing and annotation.</title>
        <authorList>
            <consortium name="The Broad Institute Genomics Platform"/>
            <consortium name="The Broad Institute Genome Sequencing Center for Infectious Disease"/>
            <person name="Wu L."/>
            <person name="Ma J."/>
        </authorList>
    </citation>
    <scope>NUCLEOTIDE SEQUENCE [LARGE SCALE GENOMIC DNA]</scope>
    <source>
        <strain evidence="3 4">JCM 14924</strain>
    </source>
</reference>
<dbReference type="Pfam" id="PF13560">
    <property type="entry name" value="HTH_31"/>
    <property type="match status" value="1"/>
</dbReference>
<evidence type="ECO:0000259" key="2">
    <source>
        <dbReference type="SMART" id="SM00530"/>
    </source>
</evidence>
<protein>
    <recommendedName>
        <fullName evidence="2">HTH cro/C1-type domain-containing protein</fullName>
    </recommendedName>
</protein>
<proteinExistence type="predicted"/>
<feature type="region of interest" description="Disordered" evidence="1">
    <location>
        <begin position="93"/>
        <end position="133"/>
    </location>
</feature>
<evidence type="ECO:0000313" key="4">
    <source>
        <dbReference type="Proteomes" id="UP001501391"/>
    </source>
</evidence>
<accession>A0ABN3BXA7</accession>
<evidence type="ECO:0000256" key="1">
    <source>
        <dbReference type="SAM" id="MobiDB-lite"/>
    </source>
</evidence>
<dbReference type="EMBL" id="BAAAOQ010000020">
    <property type="protein sequence ID" value="GAA2201530.1"/>
    <property type="molecule type" value="Genomic_DNA"/>
</dbReference>
<dbReference type="InterPro" id="IPR001387">
    <property type="entry name" value="Cro/C1-type_HTH"/>
</dbReference>
<dbReference type="SMART" id="SM00530">
    <property type="entry name" value="HTH_XRE"/>
    <property type="match status" value="1"/>
</dbReference>
<dbReference type="SUPFAM" id="SSF47413">
    <property type="entry name" value="lambda repressor-like DNA-binding domains"/>
    <property type="match status" value="1"/>
</dbReference>
<name>A0ABN3BXA7_9ACTN</name>
<keyword evidence="4" id="KW-1185">Reference proteome</keyword>
<sequence>MGRKEKPLDADAGPVQRFAADLRALRGEAGAPTYRAMAQRSGYSAPALSQAAAGEKLPTLAVALAYVAACGGDADVWEKRWRGVAEELAAVPREDADAEESPYRGLARFEPGDGEASPASWRSMKSACAWPTP</sequence>
<comment type="caution">
    <text evidence="3">The sequence shown here is derived from an EMBL/GenBank/DDBJ whole genome shotgun (WGS) entry which is preliminary data.</text>
</comment>
<feature type="domain" description="HTH cro/C1-type" evidence="2">
    <location>
        <begin position="21"/>
        <end position="77"/>
    </location>
</feature>
<evidence type="ECO:0000313" key="3">
    <source>
        <dbReference type="EMBL" id="GAA2201530.1"/>
    </source>
</evidence>
<dbReference type="InterPro" id="IPR010982">
    <property type="entry name" value="Lambda_DNA-bd_dom_sf"/>
</dbReference>
<gene>
    <name evidence="3" type="ORF">GCM10009787_56830</name>
</gene>
<dbReference type="Proteomes" id="UP001501391">
    <property type="component" value="Unassembled WGS sequence"/>
</dbReference>